<dbReference type="Proteomes" id="UP001596098">
    <property type="component" value="Unassembled WGS sequence"/>
</dbReference>
<dbReference type="EMBL" id="JBHSQI010000005">
    <property type="protein sequence ID" value="MFC6153939.1"/>
    <property type="molecule type" value="Genomic_DNA"/>
</dbReference>
<name>A0ABW1QZK5_9ACTN</name>
<accession>A0ABW1QZK5</accession>
<proteinExistence type="predicted"/>
<sequence>MRTFTVGRAGQFRGDDGTGGRLAPALHYASRMAAQLDRVLGTGPLQRVVVDGPRAITAAVEWSASHELLLHASLSAGTTTPFLLPRDDEGPRARHASEAIWVRARHGAESMARIDEVLRAVHAHAGADWTVLLDENLTALRLFGTPSASTLAIVASRCHGVLRGLGLPEVHSLTLTYASGSLVLLPSDDVMTLLSSPHTDPGALVDVVARAHAALADPAAATAAALDATLGPAVREPVYTPRPRPAEAAAAEPVVDQTDASMPETRKTRWRWGRRA</sequence>
<organism evidence="2 3">
    <name type="scientific">Nocardioides yefusunii</name>
    <dbReference type="NCBI Taxonomy" id="2500546"/>
    <lineage>
        <taxon>Bacteria</taxon>
        <taxon>Bacillati</taxon>
        <taxon>Actinomycetota</taxon>
        <taxon>Actinomycetes</taxon>
        <taxon>Propionibacteriales</taxon>
        <taxon>Nocardioidaceae</taxon>
        <taxon>Nocardioides</taxon>
    </lineage>
</organism>
<evidence type="ECO:0000313" key="3">
    <source>
        <dbReference type="Proteomes" id="UP001596098"/>
    </source>
</evidence>
<reference evidence="3" key="1">
    <citation type="journal article" date="2019" name="Int. J. Syst. Evol. Microbiol.">
        <title>The Global Catalogue of Microorganisms (GCM) 10K type strain sequencing project: providing services to taxonomists for standard genome sequencing and annotation.</title>
        <authorList>
            <consortium name="The Broad Institute Genomics Platform"/>
            <consortium name="The Broad Institute Genome Sequencing Center for Infectious Disease"/>
            <person name="Wu L."/>
            <person name="Ma J."/>
        </authorList>
    </citation>
    <scope>NUCLEOTIDE SEQUENCE [LARGE SCALE GENOMIC DNA]</scope>
    <source>
        <strain evidence="3">DFY28</strain>
    </source>
</reference>
<comment type="caution">
    <text evidence="2">The sequence shown here is derived from an EMBL/GenBank/DDBJ whole genome shotgun (WGS) entry which is preliminary data.</text>
</comment>
<protein>
    <recommendedName>
        <fullName evidence="4">DUF5753 domain-containing protein</fullName>
    </recommendedName>
</protein>
<evidence type="ECO:0008006" key="4">
    <source>
        <dbReference type="Google" id="ProtNLM"/>
    </source>
</evidence>
<evidence type="ECO:0000313" key="2">
    <source>
        <dbReference type="EMBL" id="MFC6153939.1"/>
    </source>
</evidence>
<keyword evidence="3" id="KW-1185">Reference proteome</keyword>
<dbReference type="RefSeq" id="WP_128221837.1">
    <property type="nucleotide sequence ID" value="NZ_CP034929.1"/>
</dbReference>
<gene>
    <name evidence="2" type="ORF">ACFPWU_09750</name>
</gene>
<evidence type="ECO:0000256" key="1">
    <source>
        <dbReference type="SAM" id="MobiDB-lite"/>
    </source>
</evidence>
<feature type="region of interest" description="Disordered" evidence="1">
    <location>
        <begin position="239"/>
        <end position="276"/>
    </location>
</feature>